<sequence length="247" mass="27658">MRQIGQTASLSALFSVPALRYREIALDQDAADRAMLRVGRTEHAQDRLPRKPMPGLAETFPEFAIQPPHRPFPLVRHTRTACPVFAMPQVKGRSLSRALRGRRWIREPEVSRVNADRSRMVPIPMRQDPAAKVRICIALCAGERSGRPVEEPARYPFFAGRQPTVTPSGIRKSGLKNIGRLASCGTADTGESRTYQSCRPLGHSFSAGIMIVSRCHRWGRFPSIPVVRRQGPRIRYCRDARCARPAA</sequence>
<dbReference type="Proteomes" id="UP000199283">
    <property type="component" value="Unassembled WGS sequence"/>
</dbReference>
<gene>
    <name evidence="1" type="ORF">SAMN04488526_0599</name>
</gene>
<protein>
    <submittedName>
        <fullName evidence="1">Uncharacterized protein</fullName>
    </submittedName>
</protein>
<dbReference type="AlphaFoldDB" id="A0A1H7H6E8"/>
<organism evidence="1 2">
    <name type="scientific">Jannaschia helgolandensis</name>
    <dbReference type="NCBI Taxonomy" id="188906"/>
    <lineage>
        <taxon>Bacteria</taxon>
        <taxon>Pseudomonadati</taxon>
        <taxon>Pseudomonadota</taxon>
        <taxon>Alphaproteobacteria</taxon>
        <taxon>Rhodobacterales</taxon>
        <taxon>Roseobacteraceae</taxon>
        <taxon>Jannaschia</taxon>
    </lineage>
</organism>
<evidence type="ECO:0000313" key="1">
    <source>
        <dbReference type="EMBL" id="SEK44862.1"/>
    </source>
</evidence>
<proteinExistence type="predicted"/>
<reference evidence="1 2" key="1">
    <citation type="submission" date="2016-10" db="EMBL/GenBank/DDBJ databases">
        <authorList>
            <person name="de Groot N.N."/>
        </authorList>
    </citation>
    <scope>NUCLEOTIDE SEQUENCE [LARGE SCALE GENOMIC DNA]</scope>
    <source>
        <strain evidence="1 2">DSM 14858</strain>
    </source>
</reference>
<keyword evidence="2" id="KW-1185">Reference proteome</keyword>
<name>A0A1H7H6E8_9RHOB</name>
<dbReference type="EMBL" id="FNZQ01000001">
    <property type="protein sequence ID" value="SEK44862.1"/>
    <property type="molecule type" value="Genomic_DNA"/>
</dbReference>
<accession>A0A1H7H6E8</accession>
<evidence type="ECO:0000313" key="2">
    <source>
        <dbReference type="Proteomes" id="UP000199283"/>
    </source>
</evidence>
<dbReference type="STRING" id="188906.SAMN04488526_0599"/>